<dbReference type="Proteomes" id="UP000265520">
    <property type="component" value="Unassembled WGS sequence"/>
</dbReference>
<dbReference type="EMBL" id="LXQA010038725">
    <property type="protein sequence ID" value="MCH98865.1"/>
    <property type="molecule type" value="Genomic_DNA"/>
</dbReference>
<evidence type="ECO:0000313" key="2">
    <source>
        <dbReference type="Proteomes" id="UP000265520"/>
    </source>
</evidence>
<keyword evidence="2" id="KW-1185">Reference proteome</keyword>
<feature type="non-terminal residue" evidence="1">
    <location>
        <position position="1"/>
    </location>
</feature>
<accession>A0A392NID7</accession>
<evidence type="ECO:0000313" key="1">
    <source>
        <dbReference type="EMBL" id="MCH98865.1"/>
    </source>
</evidence>
<protein>
    <submittedName>
        <fullName evidence="1">Protein GDAP2-like</fullName>
    </submittedName>
</protein>
<proteinExistence type="predicted"/>
<dbReference type="AlphaFoldDB" id="A0A392NID7"/>
<gene>
    <name evidence="1" type="ORF">A2U01_0019874</name>
</gene>
<organism evidence="1 2">
    <name type="scientific">Trifolium medium</name>
    <dbReference type="NCBI Taxonomy" id="97028"/>
    <lineage>
        <taxon>Eukaryota</taxon>
        <taxon>Viridiplantae</taxon>
        <taxon>Streptophyta</taxon>
        <taxon>Embryophyta</taxon>
        <taxon>Tracheophyta</taxon>
        <taxon>Spermatophyta</taxon>
        <taxon>Magnoliopsida</taxon>
        <taxon>eudicotyledons</taxon>
        <taxon>Gunneridae</taxon>
        <taxon>Pentapetalae</taxon>
        <taxon>rosids</taxon>
        <taxon>fabids</taxon>
        <taxon>Fabales</taxon>
        <taxon>Fabaceae</taxon>
        <taxon>Papilionoideae</taxon>
        <taxon>50 kb inversion clade</taxon>
        <taxon>NPAAA clade</taxon>
        <taxon>Hologalegina</taxon>
        <taxon>IRL clade</taxon>
        <taxon>Trifolieae</taxon>
        <taxon>Trifolium</taxon>
    </lineage>
</organism>
<sequence length="27" mass="2616">VLDEAHSSPGLHAAAGPGLAEECATLV</sequence>
<name>A0A392NID7_9FABA</name>
<comment type="caution">
    <text evidence="1">The sequence shown here is derived from an EMBL/GenBank/DDBJ whole genome shotgun (WGS) entry which is preliminary data.</text>
</comment>
<reference evidence="1 2" key="1">
    <citation type="journal article" date="2018" name="Front. Plant Sci.">
        <title>Red Clover (Trifolium pratense) and Zigzag Clover (T. medium) - A Picture of Genomic Similarities and Differences.</title>
        <authorList>
            <person name="Dluhosova J."/>
            <person name="Istvanek J."/>
            <person name="Nedelnik J."/>
            <person name="Repkova J."/>
        </authorList>
    </citation>
    <scope>NUCLEOTIDE SEQUENCE [LARGE SCALE GENOMIC DNA]</scope>
    <source>
        <strain evidence="2">cv. 10/8</strain>
        <tissue evidence="1">Leaf</tissue>
    </source>
</reference>